<dbReference type="InterPro" id="IPR036396">
    <property type="entry name" value="Cyt_P450_sf"/>
</dbReference>
<gene>
    <name evidence="1" type="ORF">B0T21DRAFT_269701</name>
</gene>
<protein>
    <recommendedName>
        <fullName evidence="3">Cytochrome P450</fullName>
    </recommendedName>
</protein>
<comment type="caution">
    <text evidence="1">The sequence shown here is derived from an EMBL/GenBank/DDBJ whole genome shotgun (WGS) entry which is preliminary data.</text>
</comment>
<accession>A0AA40BM99</accession>
<dbReference type="GO" id="GO:0020037">
    <property type="term" value="F:heme binding"/>
    <property type="evidence" value="ECO:0007669"/>
    <property type="project" value="InterPro"/>
</dbReference>
<dbReference type="EMBL" id="JAUKTV010000006">
    <property type="protein sequence ID" value="KAK0736748.1"/>
    <property type="molecule type" value="Genomic_DNA"/>
</dbReference>
<dbReference type="GO" id="GO:0016705">
    <property type="term" value="F:oxidoreductase activity, acting on paired donors, with incorporation or reduction of molecular oxygen"/>
    <property type="evidence" value="ECO:0007669"/>
    <property type="project" value="InterPro"/>
</dbReference>
<dbReference type="GO" id="GO:0004497">
    <property type="term" value="F:monooxygenase activity"/>
    <property type="evidence" value="ECO:0007669"/>
    <property type="project" value="InterPro"/>
</dbReference>
<evidence type="ECO:0008006" key="3">
    <source>
        <dbReference type="Google" id="ProtNLM"/>
    </source>
</evidence>
<dbReference type="AlphaFoldDB" id="A0AA40BM99"/>
<dbReference type="Proteomes" id="UP001172159">
    <property type="component" value="Unassembled WGS sequence"/>
</dbReference>
<dbReference type="GO" id="GO:0005506">
    <property type="term" value="F:iron ion binding"/>
    <property type="evidence" value="ECO:0007669"/>
    <property type="project" value="InterPro"/>
</dbReference>
<sequence>ISVSYLATLFTSIIVYRLFFHPLRHIPGPFIAKITKLYGPWTARNGQMHLEQTKLIKKYGNFVRVAPNEV</sequence>
<organism evidence="1 2">
    <name type="scientific">Apiosordaria backusii</name>
    <dbReference type="NCBI Taxonomy" id="314023"/>
    <lineage>
        <taxon>Eukaryota</taxon>
        <taxon>Fungi</taxon>
        <taxon>Dikarya</taxon>
        <taxon>Ascomycota</taxon>
        <taxon>Pezizomycotina</taxon>
        <taxon>Sordariomycetes</taxon>
        <taxon>Sordariomycetidae</taxon>
        <taxon>Sordariales</taxon>
        <taxon>Lasiosphaeriaceae</taxon>
        <taxon>Apiosordaria</taxon>
    </lineage>
</organism>
<evidence type="ECO:0000313" key="2">
    <source>
        <dbReference type="Proteomes" id="UP001172159"/>
    </source>
</evidence>
<feature type="non-terminal residue" evidence="1">
    <location>
        <position position="70"/>
    </location>
</feature>
<keyword evidence="2" id="KW-1185">Reference proteome</keyword>
<reference evidence="1" key="1">
    <citation type="submission" date="2023-06" db="EMBL/GenBank/DDBJ databases">
        <title>Genome-scale phylogeny and comparative genomics of the fungal order Sordariales.</title>
        <authorList>
            <consortium name="Lawrence Berkeley National Laboratory"/>
            <person name="Hensen N."/>
            <person name="Bonometti L."/>
            <person name="Westerberg I."/>
            <person name="Brannstrom I.O."/>
            <person name="Guillou S."/>
            <person name="Cros-Aarteil S."/>
            <person name="Calhoun S."/>
            <person name="Haridas S."/>
            <person name="Kuo A."/>
            <person name="Mondo S."/>
            <person name="Pangilinan J."/>
            <person name="Riley R."/>
            <person name="Labutti K."/>
            <person name="Andreopoulos B."/>
            <person name="Lipzen A."/>
            <person name="Chen C."/>
            <person name="Yanf M."/>
            <person name="Daum C."/>
            <person name="Ng V."/>
            <person name="Clum A."/>
            <person name="Steindorff A."/>
            <person name="Ohm R."/>
            <person name="Martin F."/>
            <person name="Silar P."/>
            <person name="Natvig D."/>
            <person name="Lalanne C."/>
            <person name="Gautier V."/>
            <person name="Ament-Velasquez S.L."/>
            <person name="Kruys A."/>
            <person name="Hutchinson M.I."/>
            <person name="Powell A.J."/>
            <person name="Barry K."/>
            <person name="Miller A.N."/>
            <person name="Grigoriev I.V."/>
            <person name="Debuchy R."/>
            <person name="Gladieux P."/>
            <person name="Thoren M.H."/>
            <person name="Johannesson H."/>
        </authorList>
    </citation>
    <scope>NUCLEOTIDE SEQUENCE</scope>
    <source>
        <strain evidence="1">CBS 540.89</strain>
    </source>
</reference>
<dbReference type="Gene3D" id="1.10.630.10">
    <property type="entry name" value="Cytochrome P450"/>
    <property type="match status" value="1"/>
</dbReference>
<proteinExistence type="predicted"/>
<name>A0AA40BM99_9PEZI</name>
<feature type="non-terminal residue" evidence="1">
    <location>
        <position position="1"/>
    </location>
</feature>
<dbReference type="SUPFAM" id="SSF48264">
    <property type="entry name" value="Cytochrome P450"/>
    <property type="match status" value="1"/>
</dbReference>
<evidence type="ECO:0000313" key="1">
    <source>
        <dbReference type="EMBL" id="KAK0736748.1"/>
    </source>
</evidence>